<evidence type="ECO:0000256" key="1">
    <source>
        <dbReference type="SAM" id="Phobius"/>
    </source>
</evidence>
<dbReference type="Proteomes" id="UP001499974">
    <property type="component" value="Unassembled WGS sequence"/>
</dbReference>
<evidence type="ECO:0008006" key="4">
    <source>
        <dbReference type="Google" id="ProtNLM"/>
    </source>
</evidence>
<keyword evidence="1" id="KW-1133">Transmembrane helix</keyword>
<feature type="transmembrane region" description="Helical" evidence="1">
    <location>
        <begin position="21"/>
        <end position="41"/>
    </location>
</feature>
<comment type="caution">
    <text evidence="2">The sequence shown here is derived from an EMBL/GenBank/DDBJ whole genome shotgun (WGS) entry which is preliminary data.</text>
</comment>
<keyword evidence="1" id="KW-0472">Membrane</keyword>
<sequence length="543" mass="59014">MAPYEVRRSSCVRDSEREARVKIPTAVMALLLMIAGLLAAAPAATADPASEVTVTWPEYTRFNPTLTTYDISTTSPGDRHLFYTWGRAGDSYALGQAPVPDSGQLDLAQAPEGGVQVRIWSCATAQWTVGSCPHVADSPALELRSRMAVTSHAWETEVVGVGQNHFFFSYAPQPPAVGYPQITWELLDTDRTSFDTPIHGSLTPQQLEERGQLTVGISYVVPADIPTGTYYMDVRASLDTVDYGHLEGHINGGDAVSDGLAEIRIDTDPPHLTVDESEIPATIYPADDNYLDYAEIPASTDVETEGTLEVTDASGAVVHREGELLVDGDGYGDEISWTGRTTTGKIAPVGSYTMTLTVADYAGNTATWSRSIAVSDKKLQWTVFEQNVSAAASRTGKPLVGRCSTLASPARGGRRGSLGYYSQSRCVGNDKANTVATNHGMYLPKAFRHQYSWSQVTLNGGPATRSRDNYIVLGYVEPRRGRLIGTKVLLRGNGAHDGRRLDSSGIWDLKTDKPYIIWSNGLTAGSRYDVRSYTVRVRYLALR</sequence>
<evidence type="ECO:0000313" key="2">
    <source>
        <dbReference type="EMBL" id="GAA4704956.1"/>
    </source>
</evidence>
<accession>A0ABP8XBT6</accession>
<organism evidence="2 3">
    <name type="scientific">Nocardioides conyzicola</name>
    <dbReference type="NCBI Taxonomy" id="1651781"/>
    <lineage>
        <taxon>Bacteria</taxon>
        <taxon>Bacillati</taxon>
        <taxon>Actinomycetota</taxon>
        <taxon>Actinomycetes</taxon>
        <taxon>Propionibacteriales</taxon>
        <taxon>Nocardioidaceae</taxon>
        <taxon>Nocardioides</taxon>
    </lineage>
</organism>
<name>A0ABP8XBT6_9ACTN</name>
<keyword evidence="1" id="KW-0812">Transmembrane</keyword>
<gene>
    <name evidence="2" type="ORF">GCM10023349_23260</name>
</gene>
<reference evidence="3" key="1">
    <citation type="journal article" date="2019" name="Int. J. Syst. Evol. Microbiol.">
        <title>The Global Catalogue of Microorganisms (GCM) 10K type strain sequencing project: providing services to taxonomists for standard genome sequencing and annotation.</title>
        <authorList>
            <consortium name="The Broad Institute Genomics Platform"/>
            <consortium name="The Broad Institute Genome Sequencing Center for Infectious Disease"/>
            <person name="Wu L."/>
            <person name="Ma J."/>
        </authorList>
    </citation>
    <scope>NUCLEOTIDE SEQUENCE [LARGE SCALE GENOMIC DNA]</scope>
    <source>
        <strain evidence="3">JCM 18531</strain>
    </source>
</reference>
<protein>
    <recommendedName>
        <fullName evidence="4">Ig-like domain-containing protein</fullName>
    </recommendedName>
</protein>
<evidence type="ECO:0000313" key="3">
    <source>
        <dbReference type="Proteomes" id="UP001499974"/>
    </source>
</evidence>
<dbReference type="Gene3D" id="2.60.40.4070">
    <property type="match status" value="1"/>
</dbReference>
<proteinExistence type="predicted"/>
<dbReference type="EMBL" id="BAABKM010000002">
    <property type="protein sequence ID" value="GAA4704956.1"/>
    <property type="molecule type" value="Genomic_DNA"/>
</dbReference>
<keyword evidence="3" id="KW-1185">Reference proteome</keyword>